<organism evidence="2 3">
    <name type="scientific">Mycolicibacterium diernhoferi</name>
    <dbReference type="NCBI Taxonomy" id="1801"/>
    <lineage>
        <taxon>Bacteria</taxon>
        <taxon>Bacillati</taxon>
        <taxon>Actinomycetota</taxon>
        <taxon>Actinomycetes</taxon>
        <taxon>Mycobacteriales</taxon>
        <taxon>Mycobacteriaceae</taxon>
        <taxon>Mycolicibacterium</taxon>
    </lineage>
</organism>
<dbReference type="PANTHER" id="PTHR33371">
    <property type="entry name" value="INTERMEMBRANE PHOSPHOLIPID TRANSPORT SYSTEM BINDING PROTEIN MLAD-RELATED"/>
    <property type="match status" value="1"/>
</dbReference>
<dbReference type="RefSeq" id="WP_073857042.1">
    <property type="nucleotide sequence ID" value="NZ_BAAATC010000003.1"/>
</dbReference>
<sequence>MSVERSKAKAIVIAAVGVVLALVVTAAAVTFTKDRLSTITVTAQFDSAAGLYEGNVVAVLGMPVGQVTKITPKTGYVEVDFTIDKDVDVPADVQAATISNSILTDRQIELTPPYQDGPKLQNRDTIGLNRTRTPVEFARVLDILDKLAGSLRGDGKGDGPIADVVNSGAAVVDGNGQQIKDSLGELSNALRLSSDRGAVTKDQLTTIIANLSSLSQAAADNDAMMREFGSSVRAMSQILADEDLGSGTTGKKINEVLTNVGQVLETHRDSIKDLVSNGDIVVQSTVDHERDLMELLDVAPMTLDNMYNVADPKNGALRVKVVTDKILFDNQLLKEVCNMMGLRQLGCSTGTLQDFGPDFGLSYMLEGLGAMGQK</sequence>
<gene>
    <name evidence="2" type="ORF">CRI78_07570</name>
</gene>
<dbReference type="Pfam" id="PF02470">
    <property type="entry name" value="MlaD"/>
    <property type="match status" value="1"/>
</dbReference>
<dbReference type="InterPro" id="IPR003399">
    <property type="entry name" value="Mce/MlaD"/>
</dbReference>
<dbReference type="OrthoDB" id="4516955at2"/>
<dbReference type="NCBIfam" id="TIGR00996">
    <property type="entry name" value="Mtu_fam_mce"/>
    <property type="match status" value="1"/>
</dbReference>
<feature type="domain" description="Mce/MlaD" evidence="1">
    <location>
        <begin position="38"/>
        <end position="113"/>
    </location>
</feature>
<dbReference type="STRING" id="1801.BRW64_14985"/>
<proteinExistence type="predicted"/>
<dbReference type="AlphaFoldDB" id="A0A1Q4HCM8"/>
<dbReference type="InterPro" id="IPR052336">
    <property type="entry name" value="MlaD_Phospholipid_Transporter"/>
</dbReference>
<evidence type="ECO:0000259" key="1">
    <source>
        <dbReference type="Pfam" id="PF02470"/>
    </source>
</evidence>
<dbReference type="GO" id="GO:0005576">
    <property type="term" value="C:extracellular region"/>
    <property type="evidence" value="ECO:0007669"/>
    <property type="project" value="TreeGrafter"/>
</dbReference>
<evidence type="ECO:0000313" key="3">
    <source>
        <dbReference type="Proteomes" id="UP000220340"/>
    </source>
</evidence>
<accession>A0A1Q4HCM8</accession>
<dbReference type="InterPro" id="IPR005693">
    <property type="entry name" value="Mce"/>
</dbReference>
<keyword evidence="3" id="KW-1185">Reference proteome</keyword>
<name>A0A1Q4HCM8_9MYCO</name>
<reference evidence="2 3" key="1">
    <citation type="submission" date="2017-10" db="EMBL/GenBank/DDBJ databases">
        <title>The new phylogeny of genus Mycobacterium.</title>
        <authorList>
            <person name="Tortoli E."/>
            <person name="Trovato A."/>
            <person name="Cirillo D.M."/>
        </authorList>
    </citation>
    <scope>NUCLEOTIDE SEQUENCE [LARGE SCALE GENOMIC DNA]</scope>
    <source>
        <strain evidence="2 3">IP141170001</strain>
    </source>
</reference>
<dbReference type="Proteomes" id="UP000220340">
    <property type="component" value="Unassembled WGS sequence"/>
</dbReference>
<dbReference type="EMBL" id="PDCR01000008">
    <property type="protein sequence ID" value="PEG55059.1"/>
    <property type="molecule type" value="Genomic_DNA"/>
</dbReference>
<evidence type="ECO:0000313" key="2">
    <source>
        <dbReference type="EMBL" id="PEG55059.1"/>
    </source>
</evidence>
<protein>
    <submittedName>
        <fullName evidence="2">Mammalian cell entry protein</fullName>
    </submittedName>
</protein>
<comment type="caution">
    <text evidence="2">The sequence shown here is derived from an EMBL/GenBank/DDBJ whole genome shotgun (WGS) entry which is preliminary data.</text>
</comment>
<dbReference type="PANTHER" id="PTHR33371:SF4">
    <property type="entry name" value="INTERMEMBRANE PHOSPHOLIPID TRANSPORT SYSTEM BINDING PROTEIN MLAD"/>
    <property type="match status" value="1"/>
</dbReference>